<keyword evidence="5 13" id="KW-0436">Ligase</keyword>
<dbReference type="PIRSF" id="PIRSF039101">
    <property type="entry name" value="LysRS2"/>
    <property type="match status" value="1"/>
</dbReference>
<dbReference type="SUPFAM" id="SSF55681">
    <property type="entry name" value="Class II aaRS and biotin synthetases"/>
    <property type="match status" value="1"/>
</dbReference>
<keyword evidence="8 13" id="KW-0067">ATP-binding</keyword>
<evidence type="ECO:0000256" key="5">
    <source>
        <dbReference type="ARBA" id="ARBA00022598"/>
    </source>
</evidence>
<comment type="subcellular location">
    <subcellularLocation>
        <location evidence="1 13">Cytoplasm</location>
    </subcellularLocation>
</comment>
<evidence type="ECO:0000313" key="17">
    <source>
        <dbReference type="EMBL" id="QGT95083.1"/>
    </source>
</evidence>
<comment type="catalytic activity">
    <reaction evidence="12 13 14">
        <text>tRNA(Lys) + L-lysine + ATP = L-lysyl-tRNA(Lys) + AMP + diphosphate</text>
        <dbReference type="Rhea" id="RHEA:20792"/>
        <dbReference type="Rhea" id="RHEA-COMP:9696"/>
        <dbReference type="Rhea" id="RHEA-COMP:9697"/>
        <dbReference type="ChEBI" id="CHEBI:30616"/>
        <dbReference type="ChEBI" id="CHEBI:32551"/>
        <dbReference type="ChEBI" id="CHEBI:33019"/>
        <dbReference type="ChEBI" id="CHEBI:78442"/>
        <dbReference type="ChEBI" id="CHEBI:78529"/>
        <dbReference type="ChEBI" id="CHEBI:456215"/>
        <dbReference type="EC" id="6.1.1.6"/>
    </reaction>
</comment>
<dbReference type="FunFam" id="2.40.50.140:FF:000024">
    <property type="entry name" value="Lysine--tRNA ligase"/>
    <property type="match status" value="1"/>
</dbReference>
<dbReference type="HAMAP" id="MF_00252">
    <property type="entry name" value="Lys_tRNA_synth_class2"/>
    <property type="match status" value="1"/>
</dbReference>
<comment type="subunit">
    <text evidence="3 13">Homodimer.</text>
</comment>
<protein>
    <recommendedName>
        <fullName evidence="13">Lysine--tRNA ligase</fullName>
        <ecNumber evidence="13">6.1.1.6</ecNumber>
    </recommendedName>
    <alternativeName>
        <fullName evidence="13">Lysyl-tRNA synthetase</fullName>
        <shortName evidence="13">LysRS</shortName>
    </alternativeName>
</protein>
<feature type="binding site" evidence="13">
    <location>
        <position position="412"/>
    </location>
    <ligand>
        <name>Mg(2+)</name>
        <dbReference type="ChEBI" id="CHEBI:18420"/>
        <label>1</label>
    </ligand>
</feature>
<evidence type="ECO:0000256" key="3">
    <source>
        <dbReference type="ARBA" id="ARBA00011738"/>
    </source>
</evidence>
<dbReference type="Gene3D" id="2.40.50.140">
    <property type="entry name" value="Nucleic acid-binding proteins"/>
    <property type="match status" value="1"/>
</dbReference>
<feature type="binding site" evidence="13">
    <location>
        <position position="419"/>
    </location>
    <ligand>
        <name>Mg(2+)</name>
        <dbReference type="ChEBI" id="CHEBI:18420"/>
        <label>1</label>
    </ligand>
</feature>
<evidence type="ECO:0000256" key="6">
    <source>
        <dbReference type="ARBA" id="ARBA00022723"/>
    </source>
</evidence>
<dbReference type="GO" id="GO:0006430">
    <property type="term" value="P:lysyl-tRNA aminoacylation"/>
    <property type="evidence" value="ECO:0007669"/>
    <property type="project" value="UniProtKB-UniRule"/>
</dbReference>
<dbReference type="EC" id="6.1.1.6" evidence="13"/>
<evidence type="ECO:0000256" key="9">
    <source>
        <dbReference type="ARBA" id="ARBA00022842"/>
    </source>
</evidence>
<dbReference type="GO" id="GO:0005829">
    <property type="term" value="C:cytosol"/>
    <property type="evidence" value="ECO:0007669"/>
    <property type="project" value="TreeGrafter"/>
</dbReference>
<evidence type="ECO:0000256" key="7">
    <source>
        <dbReference type="ARBA" id="ARBA00022741"/>
    </source>
</evidence>
<dbReference type="Gene3D" id="3.30.930.10">
    <property type="entry name" value="Bira Bifunctional Protein, Domain 2"/>
    <property type="match status" value="1"/>
</dbReference>
<dbReference type="AlphaFoldDB" id="A0AA92IL56"/>
<evidence type="ECO:0000256" key="4">
    <source>
        <dbReference type="ARBA" id="ARBA00022490"/>
    </source>
</evidence>
<keyword evidence="11 13" id="KW-0030">Aminoacyl-tRNA synthetase</keyword>
<feature type="binding site" evidence="13">
    <location>
        <position position="419"/>
    </location>
    <ligand>
        <name>Mg(2+)</name>
        <dbReference type="ChEBI" id="CHEBI:18420"/>
        <label>2</label>
    </ligand>
</feature>
<dbReference type="GO" id="GO:0042803">
    <property type="term" value="F:protein homodimerization activity"/>
    <property type="evidence" value="ECO:0007669"/>
    <property type="project" value="UniProtKB-ARBA"/>
</dbReference>
<dbReference type="Pfam" id="PF00152">
    <property type="entry name" value="tRNA-synt_2"/>
    <property type="match status" value="1"/>
</dbReference>
<evidence type="ECO:0000256" key="14">
    <source>
        <dbReference type="RuleBase" id="RU000336"/>
    </source>
</evidence>
<keyword evidence="15" id="KW-0175">Coiled coil</keyword>
<dbReference type="FunFam" id="3.30.930.10:FF:000001">
    <property type="entry name" value="Lysine--tRNA ligase"/>
    <property type="match status" value="1"/>
</dbReference>
<evidence type="ECO:0000256" key="10">
    <source>
        <dbReference type="ARBA" id="ARBA00022917"/>
    </source>
</evidence>
<evidence type="ECO:0000256" key="11">
    <source>
        <dbReference type="ARBA" id="ARBA00023146"/>
    </source>
</evidence>
<comment type="cofactor">
    <cofactor evidence="13 14">
        <name>Mg(2+)</name>
        <dbReference type="ChEBI" id="CHEBI:18420"/>
    </cofactor>
    <text evidence="13 14">Binds 3 Mg(2+) ions per subunit.</text>
</comment>
<dbReference type="GO" id="GO:0005524">
    <property type="term" value="F:ATP binding"/>
    <property type="evidence" value="ECO:0007669"/>
    <property type="project" value="UniProtKB-UniRule"/>
</dbReference>
<name>A0AA92IL56_9GAMM</name>
<dbReference type="InterPro" id="IPR012340">
    <property type="entry name" value="NA-bd_OB-fold"/>
</dbReference>
<accession>A0AA92IL56</accession>
<keyword evidence="4 13" id="KW-0963">Cytoplasm</keyword>
<evidence type="ECO:0000313" key="18">
    <source>
        <dbReference type="Proteomes" id="UP000427820"/>
    </source>
</evidence>
<evidence type="ECO:0000256" key="1">
    <source>
        <dbReference type="ARBA" id="ARBA00004496"/>
    </source>
</evidence>
<keyword evidence="18" id="KW-1185">Reference proteome</keyword>
<dbReference type="PANTHER" id="PTHR42918">
    <property type="entry name" value="LYSYL-TRNA SYNTHETASE"/>
    <property type="match status" value="1"/>
</dbReference>
<dbReference type="EMBL" id="CP032551">
    <property type="protein sequence ID" value="QGT95083.1"/>
    <property type="molecule type" value="Genomic_DNA"/>
</dbReference>
<keyword evidence="9 13" id="KW-0460">Magnesium</keyword>
<keyword evidence="6 13" id="KW-0479">Metal-binding</keyword>
<evidence type="ECO:0000259" key="16">
    <source>
        <dbReference type="PROSITE" id="PS50862"/>
    </source>
</evidence>
<evidence type="ECO:0000256" key="12">
    <source>
        <dbReference type="ARBA" id="ARBA00048573"/>
    </source>
</evidence>
<keyword evidence="10 13" id="KW-0648">Protein biosynthesis</keyword>
<reference evidence="17 18" key="1">
    <citation type="submission" date="2018-09" db="EMBL/GenBank/DDBJ databases">
        <title>Whole genome sequencing of Idiomarina andamanensis W-5T (LMG 29773T= JCM 31645T).</title>
        <authorList>
            <person name="Das S.K."/>
        </authorList>
    </citation>
    <scope>NUCLEOTIDE SEQUENCE [LARGE SCALE GENOMIC DNA]</scope>
    <source>
        <strain evidence="17 18">W-5T</strain>
    </source>
</reference>
<dbReference type="GO" id="GO:0004824">
    <property type="term" value="F:lysine-tRNA ligase activity"/>
    <property type="evidence" value="ECO:0007669"/>
    <property type="project" value="UniProtKB-UniRule"/>
</dbReference>
<dbReference type="Proteomes" id="UP000427820">
    <property type="component" value="Chromosome"/>
</dbReference>
<dbReference type="NCBIfam" id="TIGR00499">
    <property type="entry name" value="lysS_bact"/>
    <property type="match status" value="1"/>
</dbReference>
<dbReference type="GO" id="GO:0000287">
    <property type="term" value="F:magnesium ion binding"/>
    <property type="evidence" value="ECO:0007669"/>
    <property type="project" value="UniProtKB-UniRule"/>
</dbReference>
<dbReference type="SUPFAM" id="SSF50249">
    <property type="entry name" value="Nucleic acid-binding proteins"/>
    <property type="match status" value="1"/>
</dbReference>
<dbReference type="NCBIfam" id="NF001756">
    <property type="entry name" value="PRK00484.1"/>
    <property type="match status" value="1"/>
</dbReference>
<dbReference type="CDD" id="cd00775">
    <property type="entry name" value="LysRS_core"/>
    <property type="match status" value="1"/>
</dbReference>
<dbReference type="Pfam" id="PF01336">
    <property type="entry name" value="tRNA_anti-codon"/>
    <property type="match status" value="1"/>
</dbReference>
<feature type="coiled-coil region" evidence="15">
    <location>
        <begin position="420"/>
        <end position="447"/>
    </location>
</feature>
<dbReference type="InterPro" id="IPR034762">
    <property type="entry name" value="Lys-tRNA-ligase_II_bac/euk"/>
</dbReference>
<gene>
    <name evidence="13 17" type="primary">lysS</name>
    <name evidence="17" type="ORF">D3795_02365</name>
</gene>
<dbReference type="InterPro" id="IPR006195">
    <property type="entry name" value="aa-tRNA-synth_II"/>
</dbReference>
<dbReference type="InterPro" id="IPR002313">
    <property type="entry name" value="Lys-tRNA-ligase_II"/>
</dbReference>
<sequence>MNDKMQAPELDVNEQIAQRKAKLAALRERGVAFPNDFRRDSLAAELHDQFDGSEKEELAAKGIRVSVAGRMMTRRIMGKASFATIQDMSGQIQLYVARDNLPEGFYNEEFKKWDLGDIVGASGTLFITGTGELSVQVDDVRLLTKALRPLPDKFHGLSDQEMRYRQRYLDLITNQESRKTFIVRSKVVDYIRRYLAEKQFLEVETPMMQTIPGGAAARPFVTHHNALDMQLYLRIAPELYLKRLVVGGFEKVFEINRNFRNEGLSTRHNPEFTMLEFYWAYADYQDLMDLTEDMLRGMTTEILGSAQFESEGVQYDFSKPFARMTVKEAILEHLPTATEAQLDSLEQATALAESLGIKVKPNWGLGKIQIEIFEEVAEHKLMQPTFITAYPAEVSPLARRNDNDPFITDRFEFFVGGRELANGFSELNDAEDQAERFREQVQQKEAGDDEAMFYDEDYVTALEHGLPPTAGEGIGIDRLVMLLTDSPSIRDVLLFPHMRPKK</sequence>
<organism evidence="17 18">
    <name type="scientific">Pseudidiomarina andamanensis</name>
    <dbReference type="NCBI Taxonomy" id="1940690"/>
    <lineage>
        <taxon>Bacteria</taxon>
        <taxon>Pseudomonadati</taxon>
        <taxon>Pseudomonadota</taxon>
        <taxon>Gammaproteobacteria</taxon>
        <taxon>Alteromonadales</taxon>
        <taxon>Idiomarinaceae</taxon>
        <taxon>Pseudidiomarina</taxon>
    </lineage>
</organism>
<dbReference type="InterPro" id="IPR045864">
    <property type="entry name" value="aa-tRNA-synth_II/BPL/LPL"/>
</dbReference>
<proteinExistence type="inferred from homology"/>
<evidence type="ECO:0000256" key="15">
    <source>
        <dbReference type="SAM" id="Coils"/>
    </source>
</evidence>
<dbReference type="PROSITE" id="PS50862">
    <property type="entry name" value="AA_TRNA_LIGASE_II"/>
    <property type="match status" value="1"/>
</dbReference>
<keyword evidence="7 13" id="KW-0547">Nucleotide-binding</keyword>
<dbReference type="InterPro" id="IPR004364">
    <property type="entry name" value="Aa-tRNA-synt_II"/>
</dbReference>
<dbReference type="PANTHER" id="PTHR42918:SF15">
    <property type="entry name" value="LYSINE--TRNA LIGASE, CHLOROPLASTIC_MITOCHONDRIAL"/>
    <property type="match status" value="1"/>
</dbReference>
<dbReference type="PRINTS" id="PR00982">
    <property type="entry name" value="TRNASYNTHLYS"/>
</dbReference>
<dbReference type="CDD" id="cd04322">
    <property type="entry name" value="LysRS_N"/>
    <property type="match status" value="1"/>
</dbReference>
<comment type="similarity">
    <text evidence="2 13">Belongs to the class-II aminoacyl-tRNA synthetase family.</text>
</comment>
<feature type="domain" description="Aminoacyl-transfer RNA synthetases class-II family profile" evidence="16">
    <location>
        <begin position="181"/>
        <end position="500"/>
    </location>
</feature>
<dbReference type="InterPro" id="IPR004365">
    <property type="entry name" value="NA-bd_OB_tRNA"/>
</dbReference>
<dbReference type="KEGG" id="panm:D3795_02365"/>
<evidence type="ECO:0000256" key="13">
    <source>
        <dbReference type="HAMAP-Rule" id="MF_00252"/>
    </source>
</evidence>
<dbReference type="GO" id="GO:0000049">
    <property type="term" value="F:tRNA binding"/>
    <property type="evidence" value="ECO:0007669"/>
    <property type="project" value="TreeGrafter"/>
</dbReference>
<evidence type="ECO:0000256" key="2">
    <source>
        <dbReference type="ARBA" id="ARBA00008226"/>
    </source>
</evidence>
<evidence type="ECO:0000256" key="8">
    <source>
        <dbReference type="ARBA" id="ARBA00022840"/>
    </source>
</evidence>
<dbReference type="InterPro" id="IPR018149">
    <property type="entry name" value="Lys-tRNA-synth_II_C"/>
</dbReference>
<dbReference type="InterPro" id="IPR044136">
    <property type="entry name" value="Lys-tRNA-ligase_II_N"/>
</dbReference>
<dbReference type="RefSeq" id="WP_156265986.1">
    <property type="nucleotide sequence ID" value="NZ_CP032551.1"/>
</dbReference>